<dbReference type="AlphaFoldDB" id="A2BJT5"/>
<protein>
    <submittedName>
        <fullName evidence="3">ABC-type molybdate transport system, periplasmic component, ModA</fullName>
    </submittedName>
</protein>
<dbReference type="NCBIfam" id="TIGR01256">
    <property type="entry name" value="modA"/>
    <property type="match status" value="1"/>
</dbReference>
<dbReference type="RefSeq" id="WP_011821564.1">
    <property type="nucleotide sequence ID" value="NC_008818.1"/>
</dbReference>
<reference evidence="3 4" key="1">
    <citation type="journal article" date="2007" name="Archaea">
        <title>The genome of Hyperthermus butylicus: a sulfur-reducing, peptide fermenting, neutrophilic Crenarchaeote growing up to 108 degrees C.</title>
        <authorList>
            <person name="Brugger K."/>
            <person name="Chen L."/>
            <person name="Stark M."/>
            <person name="Zibat A."/>
            <person name="Redder P."/>
            <person name="Ruepp A."/>
            <person name="Awayez M."/>
            <person name="She Q."/>
            <person name="Garrett R.A."/>
            <person name="Klenk H.P."/>
        </authorList>
    </citation>
    <scope>NUCLEOTIDE SEQUENCE [LARGE SCALE GENOMIC DNA]</scope>
    <source>
        <strain evidence="4">DSM 5456 / JCM 9403 / PLM1-5</strain>
    </source>
</reference>
<evidence type="ECO:0000256" key="1">
    <source>
        <dbReference type="ARBA" id="ARBA00022723"/>
    </source>
</evidence>
<gene>
    <name evidence="3" type="ordered locus">Hbut_0375</name>
</gene>
<proteinExistence type="predicted"/>
<accession>A2BJT5</accession>
<dbReference type="HOGENOM" id="CLU_065520_2_1_2"/>
<dbReference type="PANTHER" id="PTHR30632">
    <property type="entry name" value="MOLYBDATE-BINDING PERIPLASMIC PROTEIN"/>
    <property type="match status" value="1"/>
</dbReference>
<evidence type="ECO:0000256" key="2">
    <source>
        <dbReference type="ARBA" id="ARBA00022729"/>
    </source>
</evidence>
<dbReference type="SUPFAM" id="SSF53850">
    <property type="entry name" value="Periplasmic binding protein-like II"/>
    <property type="match status" value="1"/>
</dbReference>
<dbReference type="KEGG" id="hbu:Hbut_0375"/>
<keyword evidence="2" id="KW-0732">Signal</keyword>
<dbReference type="CDD" id="cd13517">
    <property type="entry name" value="PBP2_ModA3_like"/>
    <property type="match status" value="1"/>
</dbReference>
<dbReference type="Proteomes" id="UP000002593">
    <property type="component" value="Chromosome"/>
</dbReference>
<dbReference type="Gene3D" id="3.40.190.10">
    <property type="entry name" value="Periplasmic binding protein-like II"/>
    <property type="match status" value="2"/>
</dbReference>
<evidence type="ECO:0000313" key="3">
    <source>
        <dbReference type="EMBL" id="ABM80246.1"/>
    </source>
</evidence>
<sequence length="284" mass="30793">MRRALALAVLALLLLIALSTTYLAYQQHYENDGGVTLHVYLCAAGREAWEKVITLFEEETGIKVDVVYGSSGELLARIAAGAPADVYAPASPRYMIEAVERGLVDPSTVRPVAFLIPVIAVPAGNPANVRSIYDLARPGVKVALADTRAAAIGAHSVEILRRAGILDDVMDNVVAYADTFTRLVSLVVTGAVDATIAWHAIKYWYPDRVETIPLPSNLVNASWIPIAVTTHSKNPDTALRFVEFVTTDPRARKVFLELGYIVDVKEALEHAEGVEAEWLISSTS</sequence>
<evidence type="ECO:0000313" key="4">
    <source>
        <dbReference type="Proteomes" id="UP000002593"/>
    </source>
</evidence>
<dbReference type="EnsemblBacteria" id="ABM80246">
    <property type="protein sequence ID" value="ABM80246"/>
    <property type="gene ID" value="Hbut_0375"/>
</dbReference>
<dbReference type="PANTHER" id="PTHR30632:SF0">
    <property type="entry name" value="SULFATE-BINDING PROTEIN"/>
    <property type="match status" value="1"/>
</dbReference>
<dbReference type="OrthoDB" id="15033at2157"/>
<dbReference type="InterPro" id="IPR050682">
    <property type="entry name" value="ModA/WtpA"/>
</dbReference>
<dbReference type="Pfam" id="PF13531">
    <property type="entry name" value="SBP_bac_11"/>
    <property type="match status" value="1"/>
</dbReference>
<dbReference type="InterPro" id="IPR005950">
    <property type="entry name" value="ModA"/>
</dbReference>
<dbReference type="EMBL" id="CP000493">
    <property type="protein sequence ID" value="ABM80246.1"/>
    <property type="molecule type" value="Genomic_DNA"/>
</dbReference>
<dbReference type="GeneID" id="4782633"/>
<dbReference type="GO" id="GO:0030973">
    <property type="term" value="F:molybdate ion binding"/>
    <property type="evidence" value="ECO:0007669"/>
    <property type="project" value="TreeGrafter"/>
</dbReference>
<name>A2BJT5_HYPBU</name>
<organism evidence="3 4">
    <name type="scientific">Hyperthermus butylicus (strain DSM 5456 / JCM 9403 / PLM1-5)</name>
    <dbReference type="NCBI Taxonomy" id="415426"/>
    <lineage>
        <taxon>Archaea</taxon>
        <taxon>Thermoproteota</taxon>
        <taxon>Thermoprotei</taxon>
        <taxon>Desulfurococcales</taxon>
        <taxon>Pyrodictiaceae</taxon>
        <taxon>Hyperthermus</taxon>
    </lineage>
</organism>
<keyword evidence="4" id="KW-1185">Reference proteome</keyword>
<dbReference type="GO" id="GO:0046872">
    <property type="term" value="F:metal ion binding"/>
    <property type="evidence" value="ECO:0007669"/>
    <property type="project" value="UniProtKB-KW"/>
</dbReference>
<dbReference type="GO" id="GO:0015689">
    <property type="term" value="P:molybdate ion transport"/>
    <property type="evidence" value="ECO:0007669"/>
    <property type="project" value="InterPro"/>
</dbReference>
<dbReference type="STRING" id="415426.Hbut_0375"/>
<dbReference type="PIRSF" id="PIRSF004846">
    <property type="entry name" value="ModA"/>
    <property type="match status" value="1"/>
</dbReference>
<dbReference type="eggNOG" id="arCOG00219">
    <property type="taxonomic scope" value="Archaea"/>
</dbReference>
<keyword evidence="1" id="KW-0479">Metal-binding</keyword>